<proteinExistence type="predicted"/>
<sequence length="573" mass="66122">MQHCVLAVVAAVLALVTTGSALQCYQCFINPPLGHYFNTTKRLCAHFDYSDNFIIDCPYSTMCMKQDFHLDIQNGVRITGVLRDCAPQVHKYQDYKNGQWSPKMEVMEPYKEGCMDVDDKGERTPTTRNCYCRSDLCNAANTNHEGYTDIMGVIVVFNLMKYINSLSFFNVDLDSRGNYTSNPLILREGPALELELSSGIRCYLCDAEYSMHRRIEVCDNFNASTAERFITECPRSTMCSKRVTTFDTGSGLSTRGIQRGCAFQTTEGEQIKVNRGWEVLNKVYEPYEEKCIDDPSNGDREYVYVSKEHKDQRLISTSGARLNAEDGWLSKLLVRKIEPTKESHSRMLSDKEIVYALHTHNIRPDSVDKYLKNYKTSAEFIHSRKSELGCELVGSWTVSVGDMDQALHLWRYVGGFEKIDKAKILFKESPEYSALEKERGNFVRSRHLQYLLAFSFWPSGEPRTPNNVYEIRSYSLKPGTMIEWGNNWARGLSYRRAQNEAFAGYFSQIGRLYNVHHIWCKQKKSYKDLQARRETRESTWRNPGWDECVAYTVPLIREMHCRILEPTEFSPTQ</sequence>
<accession>A0ACC0L045</accession>
<evidence type="ECO:0000313" key="2">
    <source>
        <dbReference type="Proteomes" id="UP001064048"/>
    </source>
</evidence>
<dbReference type="EMBL" id="CM046109">
    <property type="protein sequence ID" value="KAI8442211.1"/>
    <property type="molecule type" value="Genomic_DNA"/>
</dbReference>
<name>A0ACC0L045_CHOFU</name>
<keyword evidence="2" id="KW-1185">Reference proteome</keyword>
<protein>
    <submittedName>
        <fullName evidence="1">Uncharacterized protein</fullName>
    </submittedName>
</protein>
<evidence type="ECO:0000313" key="1">
    <source>
        <dbReference type="EMBL" id="KAI8442211.1"/>
    </source>
</evidence>
<reference evidence="1 2" key="1">
    <citation type="journal article" date="2022" name="Genome Biol. Evol.">
        <title>The Spruce Budworm Genome: Reconstructing the Evolutionary History of Antifreeze Proteins.</title>
        <authorList>
            <person name="Beliveau C."/>
            <person name="Gagne P."/>
            <person name="Picq S."/>
            <person name="Vernygora O."/>
            <person name="Keeling C.I."/>
            <person name="Pinkney K."/>
            <person name="Doucet D."/>
            <person name="Wen F."/>
            <person name="Johnston J.S."/>
            <person name="Maaroufi H."/>
            <person name="Boyle B."/>
            <person name="Laroche J."/>
            <person name="Dewar K."/>
            <person name="Juretic N."/>
            <person name="Blackburn G."/>
            <person name="Nisole A."/>
            <person name="Brunet B."/>
            <person name="Brandao M."/>
            <person name="Lumley L."/>
            <person name="Duan J."/>
            <person name="Quan G."/>
            <person name="Lucarotti C.J."/>
            <person name="Roe A.D."/>
            <person name="Sperling F.A.H."/>
            <person name="Levesque R.C."/>
            <person name="Cusson M."/>
        </authorList>
    </citation>
    <scope>NUCLEOTIDE SEQUENCE [LARGE SCALE GENOMIC DNA]</scope>
    <source>
        <strain evidence="1">Glfc:IPQL:Cfum</strain>
    </source>
</reference>
<comment type="caution">
    <text evidence="1">The sequence shown here is derived from an EMBL/GenBank/DDBJ whole genome shotgun (WGS) entry which is preliminary data.</text>
</comment>
<gene>
    <name evidence="1" type="ORF">MSG28_005795</name>
</gene>
<dbReference type="Proteomes" id="UP001064048">
    <property type="component" value="Chromosome 9"/>
</dbReference>
<organism evidence="1 2">
    <name type="scientific">Choristoneura fumiferana</name>
    <name type="common">Spruce budworm moth</name>
    <name type="synonym">Archips fumiferana</name>
    <dbReference type="NCBI Taxonomy" id="7141"/>
    <lineage>
        <taxon>Eukaryota</taxon>
        <taxon>Metazoa</taxon>
        <taxon>Ecdysozoa</taxon>
        <taxon>Arthropoda</taxon>
        <taxon>Hexapoda</taxon>
        <taxon>Insecta</taxon>
        <taxon>Pterygota</taxon>
        <taxon>Neoptera</taxon>
        <taxon>Endopterygota</taxon>
        <taxon>Lepidoptera</taxon>
        <taxon>Glossata</taxon>
        <taxon>Ditrysia</taxon>
        <taxon>Tortricoidea</taxon>
        <taxon>Tortricidae</taxon>
        <taxon>Tortricinae</taxon>
        <taxon>Choristoneura</taxon>
    </lineage>
</organism>